<dbReference type="SUPFAM" id="SSF75304">
    <property type="entry name" value="Amidase signature (AS) enzymes"/>
    <property type="match status" value="1"/>
</dbReference>
<accession>A0A3B0XGF9</accession>
<evidence type="ECO:0000256" key="2">
    <source>
        <dbReference type="SAM" id="Phobius"/>
    </source>
</evidence>
<gene>
    <name evidence="4" type="ORF">MNBD_GAMMA09-298</name>
</gene>
<evidence type="ECO:0000256" key="1">
    <source>
        <dbReference type="SAM" id="MobiDB-lite"/>
    </source>
</evidence>
<sequence length="534" mass="58666">MITARSINPCLFYIPWFFLAVLTFFLQGCSHSVSETEKHTFNPLESTISQLHLALINKTDSCESITEKFIKRIKTYDQSTQLNAIILINKQAIEVARSLDKEFSHTKKLRSLHCVAVILKDNFDTADMPTEAGSVALKGSIPADDAFMVKQLRSAGAIIIAKSNMGEWAFSPYNTISSSHGETRNAYNINYVPAGSSGGTASAIAASFGIIGMGTDTGNSIRGPASHLALVGMRSTIGLTSRDGIIPLVLNRDIAGPLTRTVEDAARTFNIIAGYDSADPVTHNPFSKIKTDYTRGLKKSALKGVRLGLIRQLYVNELADFEVMDLMDQAVTDLKTAGAIIVDPFEIPGFEKLSKATGFCSRFRYDLNQYLKTLKQDNNVTHISKFQDILDKNLYADRNSSNMQWAASVNIAPENQQPPCTDVQGDPRRRAFLNAVVNAMNSHKVDAIIYPSWSNPPRRLGDNSSPHGNNSPLIAPHTGQPAITVPMGYTQGDLPAGLQFLARPFDDAKLFEYAYAYEQQTLHRKPPALFPAIK</sequence>
<name>A0A3B0XGF9_9ZZZZ</name>
<keyword evidence="2" id="KW-1133">Transmembrane helix</keyword>
<dbReference type="PROSITE" id="PS51257">
    <property type="entry name" value="PROKAR_LIPOPROTEIN"/>
    <property type="match status" value="1"/>
</dbReference>
<evidence type="ECO:0000259" key="3">
    <source>
        <dbReference type="Pfam" id="PF01425"/>
    </source>
</evidence>
<dbReference type="InterPro" id="IPR036928">
    <property type="entry name" value="AS_sf"/>
</dbReference>
<dbReference type="InterPro" id="IPR023631">
    <property type="entry name" value="Amidase_dom"/>
</dbReference>
<protein>
    <submittedName>
        <fullName evidence="4">Amidotransferase-related protein</fullName>
    </submittedName>
</protein>
<proteinExistence type="predicted"/>
<feature type="domain" description="Amidase" evidence="3">
    <location>
        <begin position="65"/>
        <end position="510"/>
    </location>
</feature>
<dbReference type="Pfam" id="PF01425">
    <property type="entry name" value="Amidase"/>
    <property type="match status" value="1"/>
</dbReference>
<dbReference type="AlphaFoldDB" id="A0A3B0XGF9"/>
<dbReference type="EMBL" id="UOFI01000020">
    <property type="protein sequence ID" value="VAW62197.1"/>
    <property type="molecule type" value="Genomic_DNA"/>
</dbReference>
<keyword evidence="4" id="KW-0808">Transferase</keyword>
<feature type="compositionally biased region" description="Polar residues" evidence="1">
    <location>
        <begin position="462"/>
        <end position="472"/>
    </location>
</feature>
<dbReference type="Gene3D" id="3.90.1300.10">
    <property type="entry name" value="Amidase signature (AS) domain"/>
    <property type="match status" value="1"/>
</dbReference>
<feature type="region of interest" description="Disordered" evidence="1">
    <location>
        <begin position="458"/>
        <end position="482"/>
    </location>
</feature>
<dbReference type="PANTHER" id="PTHR42678:SF34">
    <property type="entry name" value="OS04G0183300 PROTEIN"/>
    <property type="match status" value="1"/>
</dbReference>
<dbReference type="GO" id="GO:0016740">
    <property type="term" value="F:transferase activity"/>
    <property type="evidence" value="ECO:0007669"/>
    <property type="project" value="UniProtKB-KW"/>
</dbReference>
<dbReference type="PANTHER" id="PTHR42678">
    <property type="entry name" value="AMIDASE"/>
    <property type="match status" value="1"/>
</dbReference>
<keyword evidence="2" id="KW-0472">Membrane</keyword>
<feature type="transmembrane region" description="Helical" evidence="2">
    <location>
        <begin position="7"/>
        <end position="26"/>
    </location>
</feature>
<organism evidence="4">
    <name type="scientific">hydrothermal vent metagenome</name>
    <dbReference type="NCBI Taxonomy" id="652676"/>
    <lineage>
        <taxon>unclassified sequences</taxon>
        <taxon>metagenomes</taxon>
        <taxon>ecological metagenomes</taxon>
    </lineage>
</organism>
<evidence type="ECO:0000313" key="4">
    <source>
        <dbReference type="EMBL" id="VAW62197.1"/>
    </source>
</evidence>
<reference evidence="4" key="1">
    <citation type="submission" date="2018-06" db="EMBL/GenBank/DDBJ databases">
        <authorList>
            <person name="Zhirakovskaya E."/>
        </authorList>
    </citation>
    <scope>NUCLEOTIDE SEQUENCE</scope>
</reference>
<keyword evidence="2" id="KW-0812">Transmembrane</keyword>